<proteinExistence type="predicted"/>
<reference evidence="2" key="1">
    <citation type="submission" date="2015-10" db="EMBL/GenBank/DDBJ databases">
        <authorList>
            <person name="Regsiter A."/>
            <person name="william w."/>
        </authorList>
    </citation>
    <scope>NUCLEOTIDE SEQUENCE [LARGE SCALE GENOMIC DNA]</scope>
</reference>
<protein>
    <submittedName>
        <fullName evidence="1">Uncharacterized protein</fullName>
    </submittedName>
</protein>
<dbReference type="EMBL" id="CZDF01000156">
    <property type="protein sequence ID" value="CUR33156.1"/>
    <property type="molecule type" value="Genomic_DNA"/>
</dbReference>
<evidence type="ECO:0000313" key="2">
    <source>
        <dbReference type="Proteomes" id="UP000184315"/>
    </source>
</evidence>
<accession>A0A1J1LMJ0</accession>
<sequence length="55" mass="6701">MIGIYRDWLIWDNGRDLSAFSSDNSCVITVENYKYYELKKRINKIESLRITKHFR</sequence>
<evidence type="ECO:0000313" key="1">
    <source>
        <dbReference type="EMBL" id="CUR33156.1"/>
    </source>
</evidence>
<keyword evidence="2" id="KW-1185">Reference proteome</keyword>
<gene>
    <name evidence="1" type="ORF">PL9214500403</name>
</gene>
<dbReference type="Proteomes" id="UP000184315">
    <property type="component" value="Unassembled WGS sequence"/>
</dbReference>
<organism evidence="1 2">
    <name type="scientific">Planktothrix tepida PCC 9214</name>
    <dbReference type="NCBI Taxonomy" id="671072"/>
    <lineage>
        <taxon>Bacteria</taxon>
        <taxon>Bacillati</taxon>
        <taxon>Cyanobacteriota</taxon>
        <taxon>Cyanophyceae</taxon>
        <taxon>Oscillatoriophycideae</taxon>
        <taxon>Oscillatoriales</taxon>
        <taxon>Microcoleaceae</taxon>
        <taxon>Planktothrix</taxon>
    </lineage>
</organism>
<dbReference type="AlphaFoldDB" id="A0A1J1LMJ0"/>
<name>A0A1J1LMJ0_9CYAN</name>